<dbReference type="InterPro" id="IPR055644">
    <property type="entry name" value="DUF7220"/>
</dbReference>
<dbReference type="RefSeq" id="WP_084532562.1">
    <property type="nucleotide sequence ID" value="NZ_FQUX01000003.1"/>
</dbReference>
<proteinExistence type="predicted"/>
<dbReference type="Pfam" id="PF23858">
    <property type="entry name" value="DUF7220"/>
    <property type="match status" value="1"/>
</dbReference>
<dbReference type="EMBL" id="FQUX01000003">
    <property type="protein sequence ID" value="SHF25900.1"/>
    <property type="molecule type" value="Genomic_DNA"/>
</dbReference>
<keyword evidence="1" id="KW-1133">Transmembrane helix</keyword>
<evidence type="ECO:0000313" key="2">
    <source>
        <dbReference type="EMBL" id="SHF25900.1"/>
    </source>
</evidence>
<accession>A0A1M5A6K8</accession>
<protein>
    <submittedName>
        <fullName evidence="2">Uncharacterized protein</fullName>
    </submittedName>
</protein>
<gene>
    <name evidence="2" type="ORF">SAMN03080594_103114</name>
</gene>
<feature type="transmembrane region" description="Helical" evidence="1">
    <location>
        <begin position="42"/>
        <end position="59"/>
    </location>
</feature>
<dbReference type="AlphaFoldDB" id="A0A1M5A6K8"/>
<organism evidence="2 3">
    <name type="scientific">Arenibacter palladensis</name>
    <dbReference type="NCBI Taxonomy" id="237373"/>
    <lineage>
        <taxon>Bacteria</taxon>
        <taxon>Pseudomonadati</taxon>
        <taxon>Bacteroidota</taxon>
        <taxon>Flavobacteriia</taxon>
        <taxon>Flavobacteriales</taxon>
        <taxon>Flavobacteriaceae</taxon>
        <taxon>Arenibacter</taxon>
    </lineage>
</organism>
<keyword evidence="1" id="KW-0472">Membrane</keyword>
<evidence type="ECO:0000313" key="3">
    <source>
        <dbReference type="Proteomes" id="UP000184406"/>
    </source>
</evidence>
<keyword evidence="1" id="KW-0812">Transmembrane</keyword>
<dbReference type="Proteomes" id="UP000184406">
    <property type="component" value="Unassembled WGS sequence"/>
</dbReference>
<sequence>MQTKKQSFVESLANVTVGFLVTIISLHIIFPVLGIENHSGKNTLITIYLTVLSILRNYLLRRYFNKKQSFNEK</sequence>
<reference evidence="3" key="1">
    <citation type="submission" date="2016-11" db="EMBL/GenBank/DDBJ databases">
        <authorList>
            <person name="Varghese N."/>
            <person name="Submissions S."/>
        </authorList>
    </citation>
    <scope>NUCLEOTIDE SEQUENCE [LARGE SCALE GENOMIC DNA]</scope>
    <source>
        <strain evidence="3">DSM 17539</strain>
    </source>
</reference>
<evidence type="ECO:0000256" key="1">
    <source>
        <dbReference type="SAM" id="Phobius"/>
    </source>
</evidence>
<feature type="transmembrane region" description="Helical" evidence="1">
    <location>
        <begin position="12"/>
        <end position="30"/>
    </location>
</feature>
<keyword evidence="3" id="KW-1185">Reference proteome</keyword>
<name>A0A1M5A6K8_9FLAO</name>
<dbReference type="OrthoDB" id="1451648at2"/>